<proteinExistence type="predicted"/>
<evidence type="ECO:0000256" key="3">
    <source>
        <dbReference type="ARBA" id="ARBA00022490"/>
    </source>
</evidence>
<dbReference type="EMBL" id="NIBQ01000002">
    <property type="protein sequence ID" value="OUZ32889.1"/>
    <property type="molecule type" value="Genomic_DNA"/>
</dbReference>
<reference evidence="10" key="2">
    <citation type="submission" date="2017-05" db="EMBL/GenBank/DDBJ databases">
        <authorList>
            <consortium name="The Broad Institute Genomics Platform"/>
            <consortium name="The Broad Institute Genomic Center for Infectious Diseases"/>
            <person name="Earl A."/>
            <person name="Manson A."/>
            <person name="Schwartman J."/>
            <person name="Gilmore M."/>
            <person name="Abouelleil A."/>
            <person name="Cao P."/>
            <person name="Chapman S."/>
            <person name="Cusick C."/>
            <person name="Shea T."/>
            <person name="Young S."/>
            <person name="Neafsey D."/>
            <person name="Nusbaum C."/>
            <person name="Birren B."/>
        </authorList>
    </citation>
    <scope>NUCLEOTIDE SEQUENCE</scope>
    <source>
        <strain evidence="10">9D6_DIV0238</strain>
    </source>
</reference>
<evidence type="ECO:0000313" key="9">
    <source>
        <dbReference type="EMBL" id="OUZ32889.1"/>
    </source>
</evidence>
<comment type="subcellular location">
    <subcellularLocation>
        <location evidence="1">Cytoplasm</location>
    </subcellularLocation>
</comment>
<dbReference type="PROSITE" id="PS51101">
    <property type="entry name" value="PTS_EIIB_TYPE_4"/>
    <property type="match status" value="1"/>
</dbReference>
<evidence type="ECO:0000313" key="11">
    <source>
        <dbReference type="Proteomes" id="UP000196151"/>
    </source>
</evidence>
<dbReference type="EMBL" id="CP147246">
    <property type="protein sequence ID" value="WYJ93978.1"/>
    <property type="molecule type" value="Genomic_DNA"/>
</dbReference>
<evidence type="ECO:0000256" key="1">
    <source>
        <dbReference type="ARBA" id="ARBA00004496"/>
    </source>
</evidence>
<name>A0A200J7T3_9ENTE</name>
<dbReference type="AlphaFoldDB" id="A0A200J7T3"/>
<keyword evidence="6" id="KW-0598">Phosphotransferase system</keyword>
<evidence type="ECO:0000313" key="10">
    <source>
        <dbReference type="EMBL" id="WYJ93978.1"/>
    </source>
</evidence>
<dbReference type="InterPro" id="IPR036667">
    <property type="entry name" value="PTS_IIB_sorbose-sp_sf"/>
</dbReference>
<dbReference type="RefSeq" id="WP_087640723.1">
    <property type="nucleotide sequence ID" value="NZ_CP147246.1"/>
</dbReference>
<keyword evidence="5" id="KW-0808">Transferase</keyword>
<evidence type="ECO:0000256" key="5">
    <source>
        <dbReference type="ARBA" id="ARBA00022679"/>
    </source>
</evidence>
<dbReference type="GO" id="GO:0008982">
    <property type="term" value="F:protein-N(PI)-phosphohistidine-sugar phosphotransferase activity"/>
    <property type="evidence" value="ECO:0007669"/>
    <property type="project" value="InterPro"/>
</dbReference>
<dbReference type="GO" id="GO:0016301">
    <property type="term" value="F:kinase activity"/>
    <property type="evidence" value="ECO:0007669"/>
    <property type="project" value="UniProtKB-KW"/>
</dbReference>
<reference evidence="10" key="3">
    <citation type="submission" date="2024-03" db="EMBL/GenBank/DDBJ databases">
        <title>The Genome Sequence of Enterococcus sp. DIV0238c.</title>
        <authorList>
            <consortium name="The Broad Institute Genomics Platform"/>
            <consortium name="The Broad Institute Microbial Omics Core"/>
            <consortium name="The Broad Institute Genomic Center for Infectious Diseases"/>
            <person name="Earl A."/>
            <person name="Manson A."/>
            <person name="Gilmore M."/>
            <person name="Schwartman J."/>
            <person name="Shea T."/>
            <person name="Abouelleil A."/>
            <person name="Cao P."/>
            <person name="Chapman S."/>
            <person name="Cusick C."/>
            <person name="Young S."/>
            <person name="Neafsey D."/>
            <person name="Nusbaum C."/>
            <person name="Birren B."/>
        </authorList>
    </citation>
    <scope>NUCLEOTIDE SEQUENCE</scope>
    <source>
        <strain evidence="10">9D6_DIV0238</strain>
    </source>
</reference>
<keyword evidence="7" id="KW-0418">Kinase</keyword>
<evidence type="ECO:0000256" key="6">
    <source>
        <dbReference type="ARBA" id="ARBA00022683"/>
    </source>
</evidence>
<evidence type="ECO:0000256" key="4">
    <source>
        <dbReference type="ARBA" id="ARBA00022597"/>
    </source>
</evidence>
<reference evidence="9" key="1">
    <citation type="submission" date="2017-05" db="EMBL/GenBank/DDBJ databases">
        <title>The Genome Sequence of Enterococcus sp. 9D6_DIV0238.</title>
        <authorList>
            <consortium name="The Broad Institute Genomics Platform"/>
            <consortium name="The Broad Institute Genomic Center for Infectious Diseases"/>
            <person name="Earl A."/>
            <person name="Manson A."/>
            <person name="Schwartman J."/>
            <person name="Gilmore M."/>
            <person name="Abouelleil A."/>
            <person name="Cao P."/>
            <person name="Chapman S."/>
            <person name="Cusick C."/>
            <person name="Shea T."/>
            <person name="Young S."/>
            <person name="Neafsey D."/>
            <person name="Nusbaum C."/>
            <person name="Birren B."/>
        </authorList>
    </citation>
    <scope>NUCLEOTIDE SEQUENCE [LARGE SCALE GENOMIC DNA]</scope>
    <source>
        <strain evidence="9">9D6_DIV0238</strain>
    </source>
</reference>
<dbReference type="GO" id="GO:0009401">
    <property type="term" value="P:phosphoenolpyruvate-dependent sugar phosphotransferase system"/>
    <property type="evidence" value="ECO:0007669"/>
    <property type="project" value="UniProtKB-KW"/>
</dbReference>
<keyword evidence="11" id="KW-1185">Reference proteome</keyword>
<evidence type="ECO:0000256" key="2">
    <source>
        <dbReference type="ARBA" id="ARBA00022448"/>
    </source>
</evidence>
<gene>
    <name evidence="10" type="ORF">A5889_001480</name>
    <name evidence="9" type="ORF">A5889_001598</name>
</gene>
<dbReference type="InterPro" id="IPR004720">
    <property type="entry name" value="PTS_IIB_sorbose-sp"/>
</dbReference>
<dbReference type="GO" id="GO:0005737">
    <property type="term" value="C:cytoplasm"/>
    <property type="evidence" value="ECO:0007669"/>
    <property type="project" value="UniProtKB-SubCell"/>
</dbReference>
<dbReference type="Gene3D" id="3.40.35.10">
    <property type="entry name" value="Phosphotransferase system, sorbose subfamily IIB component"/>
    <property type="match status" value="1"/>
</dbReference>
<organism evidence="9">
    <name type="scientific">Candidatus Enterococcus dunnyi</name>
    <dbReference type="NCBI Taxonomy" id="1834192"/>
    <lineage>
        <taxon>Bacteria</taxon>
        <taxon>Bacillati</taxon>
        <taxon>Bacillota</taxon>
        <taxon>Bacilli</taxon>
        <taxon>Lactobacillales</taxon>
        <taxon>Enterococcaceae</taxon>
        <taxon>Enterococcus</taxon>
    </lineage>
</organism>
<feature type="domain" description="PTS EIIB type-4" evidence="8">
    <location>
        <begin position="1"/>
        <end position="168"/>
    </location>
</feature>
<dbReference type="SUPFAM" id="SSF52728">
    <property type="entry name" value="PTS IIb component"/>
    <property type="match status" value="1"/>
</dbReference>
<evidence type="ECO:0000259" key="8">
    <source>
        <dbReference type="PROSITE" id="PS51101"/>
    </source>
</evidence>
<dbReference type="Pfam" id="PF03830">
    <property type="entry name" value="PTSIIB_sorb"/>
    <property type="match status" value="1"/>
</dbReference>
<dbReference type="Proteomes" id="UP000196151">
    <property type="component" value="Chromosome"/>
</dbReference>
<accession>A0A200J7T3</accession>
<keyword evidence="3" id="KW-0963">Cytoplasm</keyword>
<evidence type="ECO:0000256" key="7">
    <source>
        <dbReference type="ARBA" id="ARBA00022777"/>
    </source>
</evidence>
<dbReference type="OrthoDB" id="9788818at2"/>
<sequence>MGVINLARVDERLIHGQVMMTLSQKSGVNSIFVVDDVVAKDKFMRELYKSAGGRTGQKTIVITPDKAKFYWDEYNFKEYNCILITKTISVIYDLVTHGVPMKELNIGGIAQKDPEKDLLVTKSVYLNRSDAEKLKDLNENYGVEDIYFQATPSAPKSMLKEVLAKFNL</sequence>
<protein>
    <submittedName>
        <fullName evidence="9">PTS system IIB component</fullName>
    </submittedName>
</protein>
<keyword evidence="4" id="KW-0762">Sugar transport</keyword>
<keyword evidence="2" id="KW-0813">Transport</keyword>